<reference evidence="2" key="1">
    <citation type="journal article" date="2019" name="Int. J. Syst. Evol. Microbiol.">
        <title>The Global Catalogue of Microorganisms (GCM) 10K type strain sequencing project: providing services to taxonomists for standard genome sequencing and annotation.</title>
        <authorList>
            <consortium name="The Broad Institute Genomics Platform"/>
            <consortium name="The Broad Institute Genome Sequencing Center for Infectious Disease"/>
            <person name="Wu L."/>
            <person name="Ma J."/>
        </authorList>
    </citation>
    <scope>NUCLEOTIDE SEQUENCE [LARGE SCALE GENOMIC DNA]</scope>
    <source>
        <strain evidence="2">JCM 17626</strain>
    </source>
</reference>
<dbReference type="Proteomes" id="UP001501772">
    <property type="component" value="Unassembled WGS sequence"/>
</dbReference>
<gene>
    <name evidence="1" type="ORF">GCM10022289_38760</name>
</gene>
<evidence type="ECO:0000313" key="1">
    <source>
        <dbReference type="EMBL" id="GAA4210796.1"/>
    </source>
</evidence>
<protein>
    <submittedName>
        <fullName evidence="1">Uncharacterized protein</fullName>
    </submittedName>
</protein>
<organism evidence="1 2">
    <name type="scientific">Pedobacter jeongneungensis</name>
    <dbReference type="NCBI Taxonomy" id="947309"/>
    <lineage>
        <taxon>Bacteria</taxon>
        <taxon>Pseudomonadati</taxon>
        <taxon>Bacteroidota</taxon>
        <taxon>Sphingobacteriia</taxon>
        <taxon>Sphingobacteriales</taxon>
        <taxon>Sphingobacteriaceae</taxon>
        <taxon>Pedobacter</taxon>
    </lineage>
</organism>
<evidence type="ECO:0000313" key="2">
    <source>
        <dbReference type="Proteomes" id="UP001501772"/>
    </source>
</evidence>
<proteinExistence type="predicted"/>
<accession>A0ABP8BP60</accession>
<name>A0ABP8BP60_9SPHI</name>
<dbReference type="EMBL" id="BAABBY010000010">
    <property type="protein sequence ID" value="GAA4210796.1"/>
    <property type="molecule type" value="Genomic_DNA"/>
</dbReference>
<keyword evidence="2" id="KW-1185">Reference proteome</keyword>
<sequence>MAKEKPALKPLSMLVLIIAKNTGPVKNDEIIPAPIPSNMASNMHCIVYNMRICNFIPKHITFIFVAQVA</sequence>
<comment type="caution">
    <text evidence="1">The sequence shown here is derived from an EMBL/GenBank/DDBJ whole genome shotgun (WGS) entry which is preliminary data.</text>
</comment>